<dbReference type="SUPFAM" id="SSF56645">
    <property type="entry name" value="Acyl-CoA dehydrogenase NM domain-like"/>
    <property type="match status" value="1"/>
</dbReference>
<keyword evidence="5" id="KW-1185">Reference proteome</keyword>
<dbReference type="InterPro" id="IPR046373">
    <property type="entry name" value="Acyl-CoA_Oxase/DH_mid-dom_sf"/>
</dbReference>
<gene>
    <name evidence="4" type="ORF">ABFW12_32725</name>
</gene>
<dbReference type="Gene3D" id="2.40.110.10">
    <property type="entry name" value="Butyryl-CoA Dehydrogenase, subunit A, domain 2"/>
    <property type="match status" value="1"/>
</dbReference>
<dbReference type="Proteomes" id="UP001558474">
    <property type="component" value="Unassembled WGS sequence"/>
</dbReference>
<dbReference type="PANTHER" id="PTHR43292">
    <property type="entry name" value="ACYL-COA DEHYDROGENASE"/>
    <property type="match status" value="1"/>
</dbReference>
<organism evidence="4 5">
    <name type="scientific">Mycolicibacterium porcinum</name>
    <dbReference type="NCBI Taxonomy" id="39693"/>
    <lineage>
        <taxon>Bacteria</taxon>
        <taxon>Bacillati</taxon>
        <taxon>Actinomycetota</taxon>
        <taxon>Actinomycetes</taxon>
        <taxon>Mycobacteriales</taxon>
        <taxon>Mycobacteriaceae</taxon>
        <taxon>Mycolicibacterium</taxon>
    </lineage>
</organism>
<dbReference type="InterPro" id="IPR037069">
    <property type="entry name" value="AcylCoA_DH/ox_N_sf"/>
</dbReference>
<reference evidence="4 5" key="1">
    <citation type="submission" date="2024-04" db="EMBL/GenBank/DDBJ databases">
        <title>Genomic Markers of Mycobacteria.</title>
        <authorList>
            <person name="Soliman M.S."/>
            <person name="Elkholy A."/>
            <person name="Soliman N.S."/>
            <person name="Abbas A."/>
            <person name="Khayrat S."/>
            <person name="Shawky S."/>
        </authorList>
    </citation>
    <scope>NUCLEOTIDE SEQUENCE [LARGE SCALE GENOMIC DNA]</scope>
    <source>
        <strain evidence="4 5">Egy-CU-AM5</strain>
    </source>
</reference>
<dbReference type="Pfam" id="PF02771">
    <property type="entry name" value="Acyl-CoA_dh_N"/>
    <property type="match status" value="1"/>
</dbReference>
<dbReference type="InterPro" id="IPR006091">
    <property type="entry name" value="Acyl-CoA_Oxase/DH_mid-dom"/>
</dbReference>
<keyword evidence="1" id="KW-0560">Oxidoreductase</keyword>
<evidence type="ECO:0000256" key="1">
    <source>
        <dbReference type="ARBA" id="ARBA00023002"/>
    </source>
</evidence>
<evidence type="ECO:0000259" key="3">
    <source>
        <dbReference type="Pfam" id="PF02771"/>
    </source>
</evidence>
<dbReference type="Gene3D" id="1.10.540.10">
    <property type="entry name" value="Acyl-CoA dehydrogenase/oxidase, N-terminal domain"/>
    <property type="match status" value="1"/>
</dbReference>
<dbReference type="InterPro" id="IPR006089">
    <property type="entry name" value="Acyl-CoA_DH_CS"/>
</dbReference>
<dbReference type="InterPro" id="IPR013786">
    <property type="entry name" value="AcylCoA_DH/ox_N"/>
</dbReference>
<dbReference type="Gene3D" id="1.20.140.10">
    <property type="entry name" value="Butyryl-CoA Dehydrogenase, subunit A, domain 3"/>
    <property type="match status" value="1"/>
</dbReference>
<dbReference type="PANTHER" id="PTHR43292:SF4">
    <property type="entry name" value="ACYL-COA DEHYDROGENASE FADE34"/>
    <property type="match status" value="1"/>
</dbReference>
<dbReference type="EMBL" id="JBDLOU010000132">
    <property type="protein sequence ID" value="MEX3743017.1"/>
    <property type="molecule type" value="Genomic_DNA"/>
</dbReference>
<feature type="domain" description="Acyl-CoA oxidase/dehydrogenase middle" evidence="2">
    <location>
        <begin position="133"/>
        <end position="226"/>
    </location>
</feature>
<name>A0ABV3VNR6_9MYCO</name>
<accession>A0ABV3VNR6</accession>
<evidence type="ECO:0000313" key="4">
    <source>
        <dbReference type="EMBL" id="MEX3743017.1"/>
    </source>
</evidence>
<dbReference type="InterPro" id="IPR009100">
    <property type="entry name" value="AcylCoA_DH/oxidase_NM_dom_sf"/>
</dbReference>
<dbReference type="RefSeq" id="WP_368574589.1">
    <property type="nucleotide sequence ID" value="NZ_JBDLOU010000132.1"/>
</dbReference>
<dbReference type="Pfam" id="PF02770">
    <property type="entry name" value="Acyl-CoA_dh_M"/>
    <property type="match status" value="1"/>
</dbReference>
<protein>
    <submittedName>
        <fullName evidence="4">Acyl-CoA dehydrogenase family protein</fullName>
    </submittedName>
</protein>
<proteinExistence type="predicted"/>
<feature type="domain" description="Acyl-CoA dehydrogenase/oxidase N-terminal" evidence="3">
    <location>
        <begin position="18"/>
        <end position="128"/>
    </location>
</feature>
<dbReference type="InterPro" id="IPR052161">
    <property type="entry name" value="Mycobact_Acyl-CoA_DH"/>
</dbReference>
<dbReference type="PROSITE" id="PS00072">
    <property type="entry name" value="ACYL_COA_DH_1"/>
    <property type="match status" value="1"/>
</dbReference>
<evidence type="ECO:0000259" key="2">
    <source>
        <dbReference type="Pfam" id="PF02770"/>
    </source>
</evidence>
<comment type="caution">
    <text evidence="4">The sequence shown here is derived from an EMBL/GenBank/DDBJ whole genome shotgun (WGS) entry which is preliminary data.</text>
</comment>
<evidence type="ECO:0000313" key="5">
    <source>
        <dbReference type="Proteomes" id="UP001558474"/>
    </source>
</evidence>
<sequence length="380" mass="41220">MNMTRLVPPVAGDPHALDELRLQVRQFVAEQQQAGTIGRYADSWLTGWDENFTRALAGRGWLGMTVPVEYGGHGRSHQERFVVTEELLAAGAPVGAHWIADRQIVPSLLKYGTEEQRRKFLPAIAKGECYFGIGMSEPDSGSDLASVRTKAVQVDGGWAITGAKVWTSGAHLAHAFICLARSAPVDPAHRHDGLSQFIVDLRAPGVDIRPIISMNGKHHFNEVILDEVFVPDAMVFGTIGNGWQQVTSELSFERSGPERFLSTFPLLADMATHMRDGLLPRHTDLGRYLGRITGLHQMSTAVAGALERHEPADTAAAVVKVLGTSTEGDIADFADVLGETDDEGYRAMLADAVVQRPGFTLRGGTNEVLRGVIARGLGLR</sequence>